<dbReference type="Gene3D" id="1.25.40.10">
    <property type="entry name" value="Tetratricopeptide repeat domain"/>
    <property type="match status" value="1"/>
</dbReference>
<protein>
    <recommendedName>
        <fullName evidence="2">protein-glutamate O-methyltransferase</fullName>
        <ecNumber evidence="2">2.1.1.80</ecNumber>
    </recommendedName>
</protein>
<keyword evidence="5" id="KW-0949">S-adenosyl-L-methionine</keyword>
<dbReference type="InterPro" id="IPR000780">
    <property type="entry name" value="CheR_MeTrfase"/>
</dbReference>
<keyword evidence="3" id="KW-0489">Methyltransferase</keyword>
<dbReference type="SMART" id="SM00138">
    <property type="entry name" value="MeTrc"/>
    <property type="match status" value="1"/>
</dbReference>
<gene>
    <name evidence="7" type="ORF">ORQ98_22140</name>
</gene>
<evidence type="ECO:0000256" key="5">
    <source>
        <dbReference type="ARBA" id="ARBA00022691"/>
    </source>
</evidence>
<evidence type="ECO:0000313" key="8">
    <source>
        <dbReference type="Proteomes" id="UP001528823"/>
    </source>
</evidence>
<dbReference type="SUPFAM" id="SSF47757">
    <property type="entry name" value="Chemotaxis receptor methyltransferase CheR, N-terminal domain"/>
    <property type="match status" value="1"/>
</dbReference>
<dbReference type="PANTHER" id="PTHR24422:SF10">
    <property type="entry name" value="CHEMOTAXIS PROTEIN METHYLTRANSFERASE 2"/>
    <property type="match status" value="1"/>
</dbReference>
<dbReference type="InterPro" id="IPR029063">
    <property type="entry name" value="SAM-dependent_MTases_sf"/>
</dbReference>
<sequence>MKITNQTEQAVTEFIANKFGIHLQSYQIPYLHDAISSACEKFNYQSPSEYLMNLTSANYDAPELSHLINAITISESYFFRDTEQNQLLEEELLPRLIRQHRENQQLSLRIWSAGCAKGQEIYSIAIILHKLLPDIESWNIHLLATDINQTNLSDAIKGQYNAWSMRSTPESIINQFFHVNASPTEKVYQINDQLRELVKFSFINLSEDHFPNIWNETNNLDLIICRNVFIYLSKLAKPRIIEKFISCLRLNGILIFSASDLINYHSPWLNKYQFLNREFFVKVKQPDLTNEFIKDSLTSSASYYSPEPTIEEPPSVQKENNNQTLLTTVQTMMKSGHWVEASNLCDQLLNNTSLYPVAIQYKAKALANIGKLDEASHLCLTYIKTKPLDKHGYLIYSLILIEQSKYQQAVDQLKKAIYIDSKFLEAYYHYGLLQIRLGKIKQGIEILECAANLVNQQNAHYIVHNTVDETYEHLAHTIKEEISMYQSLHKVAKS</sequence>
<proteinExistence type="predicted"/>
<dbReference type="Pfam" id="PF01739">
    <property type="entry name" value="CheR"/>
    <property type="match status" value="1"/>
</dbReference>
<evidence type="ECO:0000256" key="1">
    <source>
        <dbReference type="ARBA" id="ARBA00001541"/>
    </source>
</evidence>
<evidence type="ECO:0000259" key="6">
    <source>
        <dbReference type="PROSITE" id="PS50123"/>
    </source>
</evidence>
<evidence type="ECO:0000313" key="7">
    <source>
        <dbReference type="EMBL" id="MDE1464668.1"/>
    </source>
</evidence>
<name>A0ABT5UGW2_9GAMM</name>
<organism evidence="7 8">
    <name type="scientific">Spartinivicinus poritis</name>
    <dbReference type="NCBI Taxonomy" id="2994640"/>
    <lineage>
        <taxon>Bacteria</taxon>
        <taxon>Pseudomonadati</taxon>
        <taxon>Pseudomonadota</taxon>
        <taxon>Gammaproteobacteria</taxon>
        <taxon>Oceanospirillales</taxon>
        <taxon>Zooshikellaceae</taxon>
        <taxon>Spartinivicinus</taxon>
    </lineage>
</organism>
<comment type="caution">
    <text evidence="7">The sequence shown here is derived from an EMBL/GenBank/DDBJ whole genome shotgun (WGS) entry which is preliminary data.</text>
</comment>
<dbReference type="InterPro" id="IPR011990">
    <property type="entry name" value="TPR-like_helical_dom_sf"/>
</dbReference>
<dbReference type="PANTHER" id="PTHR24422">
    <property type="entry name" value="CHEMOTAXIS PROTEIN METHYLTRANSFERASE"/>
    <property type="match status" value="1"/>
</dbReference>
<comment type="catalytic activity">
    <reaction evidence="1">
        <text>L-glutamyl-[protein] + S-adenosyl-L-methionine = [protein]-L-glutamate 5-O-methyl ester + S-adenosyl-L-homocysteine</text>
        <dbReference type="Rhea" id="RHEA:24452"/>
        <dbReference type="Rhea" id="RHEA-COMP:10208"/>
        <dbReference type="Rhea" id="RHEA-COMP:10311"/>
        <dbReference type="ChEBI" id="CHEBI:29973"/>
        <dbReference type="ChEBI" id="CHEBI:57856"/>
        <dbReference type="ChEBI" id="CHEBI:59789"/>
        <dbReference type="ChEBI" id="CHEBI:82795"/>
        <dbReference type="EC" id="2.1.1.80"/>
    </reaction>
</comment>
<dbReference type="RefSeq" id="WP_274690994.1">
    <property type="nucleotide sequence ID" value="NZ_JAPMOU010000040.1"/>
</dbReference>
<evidence type="ECO:0000256" key="4">
    <source>
        <dbReference type="ARBA" id="ARBA00022679"/>
    </source>
</evidence>
<accession>A0ABT5UGW2</accession>
<dbReference type="SUPFAM" id="SSF48452">
    <property type="entry name" value="TPR-like"/>
    <property type="match status" value="1"/>
</dbReference>
<dbReference type="InterPro" id="IPR022642">
    <property type="entry name" value="CheR_C"/>
</dbReference>
<evidence type="ECO:0000256" key="2">
    <source>
        <dbReference type="ARBA" id="ARBA00012534"/>
    </source>
</evidence>
<keyword evidence="8" id="KW-1185">Reference proteome</keyword>
<reference evidence="7 8" key="1">
    <citation type="submission" date="2022-11" db="EMBL/GenBank/DDBJ databases">
        <title>Spartinivicinus poritis sp. nov., isolated from scleractinian coral Porites lutea.</title>
        <authorList>
            <person name="Zhang G."/>
            <person name="Cai L."/>
            <person name="Wei Q."/>
        </authorList>
    </citation>
    <scope>NUCLEOTIDE SEQUENCE [LARGE SCALE GENOMIC DNA]</scope>
    <source>
        <strain evidence="7 8">A2-2</strain>
    </source>
</reference>
<dbReference type="EMBL" id="JAPMOU010000040">
    <property type="protein sequence ID" value="MDE1464668.1"/>
    <property type="molecule type" value="Genomic_DNA"/>
</dbReference>
<dbReference type="InterPro" id="IPR050903">
    <property type="entry name" value="Bact_Chemotaxis_MeTrfase"/>
</dbReference>
<dbReference type="EC" id="2.1.1.80" evidence="2"/>
<dbReference type="PROSITE" id="PS50123">
    <property type="entry name" value="CHER"/>
    <property type="match status" value="1"/>
</dbReference>
<dbReference type="PRINTS" id="PR00996">
    <property type="entry name" value="CHERMTFRASE"/>
</dbReference>
<dbReference type="Proteomes" id="UP001528823">
    <property type="component" value="Unassembled WGS sequence"/>
</dbReference>
<dbReference type="Gene3D" id="1.10.155.10">
    <property type="entry name" value="Chemotaxis receptor methyltransferase CheR, N-terminal domain"/>
    <property type="match status" value="1"/>
</dbReference>
<dbReference type="InterPro" id="IPR036804">
    <property type="entry name" value="CheR_N_sf"/>
</dbReference>
<dbReference type="SUPFAM" id="SSF53335">
    <property type="entry name" value="S-adenosyl-L-methionine-dependent methyltransferases"/>
    <property type="match status" value="1"/>
</dbReference>
<keyword evidence="4" id="KW-0808">Transferase</keyword>
<evidence type="ECO:0000256" key="3">
    <source>
        <dbReference type="ARBA" id="ARBA00022603"/>
    </source>
</evidence>
<dbReference type="Gene3D" id="3.40.50.150">
    <property type="entry name" value="Vaccinia Virus protein VP39"/>
    <property type="match status" value="1"/>
</dbReference>
<feature type="domain" description="CheR-type methyltransferase" evidence="6">
    <location>
        <begin position="1"/>
        <end position="287"/>
    </location>
</feature>